<feature type="compositionally biased region" description="Basic and acidic residues" evidence="6">
    <location>
        <begin position="1235"/>
        <end position="1250"/>
    </location>
</feature>
<evidence type="ECO:0000256" key="5">
    <source>
        <dbReference type="SAM" id="Coils"/>
    </source>
</evidence>
<reference evidence="9" key="2">
    <citation type="submission" date="2025-08" db="UniProtKB">
        <authorList>
            <consortium name="Ensembl"/>
        </authorList>
    </citation>
    <scope>IDENTIFICATION</scope>
</reference>
<dbReference type="InterPro" id="IPR027881">
    <property type="entry name" value="SOGA_CC"/>
</dbReference>
<reference evidence="9 10" key="1">
    <citation type="submission" date="2018-03" db="EMBL/GenBank/DDBJ databases">
        <title>Finding Nemo's genes: A chromosome-scale reference assembly of the genome of the orange clownfish Amphiprion percula.</title>
        <authorList>
            <person name="Lehmann R."/>
        </authorList>
    </citation>
    <scope>NUCLEOTIDE SEQUENCE</scope>
</reference>
<feature type="coiled-coil region" evidence="5">
    <location>
        <begin position="492"/>
        <end position="526"/>
    </location>
</feature>
<proteinExistence type="predicted"/>
<dbReference type="PANTHER" id="PTHR15742">
    <property type="entry name" value="GIRDIN"/>
    <property type="match status" value="1"/>
</dbReference>
<evidence type="ECO:0000259" key="7">
    <source>
        <dbReference type="Pfam" id="PF11365"/>
    </source>
</evidence>
<sequence length="1892" mass="209665">MMESSNGSGGDTKPHNHQLEKKRLNRAPSPARPFLKDVHSRSKPPAIVPKSPKLNKQQQQSASVPSAHPNRSSRRTGAKEKPAPARSSTKSAAAKKPSKVPQHAAAEPRTSSISPVLAKGKKKLASPGPLSHGSPIRVPTGAPLGRVSQTDSSSDLSDCPSEPLSDEQRLAPAASSDAESGTGSSDRDQLGADNPPAAAAPTPLRTTETSSSAKGSMSQAQPAPGSHGDKHKQEKPSTGAQPKLPGGKDAPEEELLREIEDLRSENDYLKDEVDELRAEMEEVRDSYLEEEVYQLQELRRELDRSNKNCRILQYRLRKAEQKSLRVAQTGHVDGELLRSLEQDLKVAKDVSVRLHNELESVEDKRSRAEDENELLRQKIIEVEISKQALHNELERTKEMALRRRGSRETFKDKKSTSQEDSADLRCQLQFAKEESGLMRKKMAKLGREKDELEQELQKYKSVYGDVDSPLPLAECSGGGPHTTREAELRLRLKLVEEEANILGRKIVELEVENRSLRAENDDIRCQYERDCFGREPFSSMPSSPYGGDVLESASELRRHLQFVEEEAELLRRSISEIEDHNRQLTSELNRFKFGPSSSSIGEEGEGGLFKPGNGGTGNGSMMMEELKSARMQINELSGKVMKLQYENRVLMSNVQRCDLAAHLGLRTGSPRDSDAESDAGRRDAAEDEEAGRLLLLQPKREGPIGGESDSEDLFEKTATTSGFGSIKPSDGSELSATELANRRREERESFSNVKREAERLGKTVDRLITDTDSLIFEGRLLVTTGDGLDGGATSGSKPDTQVLDTINTRMKAFRTELHIFVEKLDHIGEGLRERTDDLSPMPNLTESSSFLSTVTSMSRDSPIGTFGRDLVTDFQSGQRDELEWRLGQERGVEPQSQAQSRGAPGPTRYHRPLALRAELRDSSASDLQFRLDHERRMRATTMDEREAVASLPQQEDERLRLEAQREGLELQGLQSLEAPWPQERAALQQEVRLFRRNTVIFYMKLRWILMHWRLGRKDESGEETVHPELEKLEGFPELGVIMEQAEVESDDRLSFPQTPGDVIDSGPVAPLPSPDRHLQPHRQFGENRRVLQALRTLLEEFREELREEESRRSQLQQCYANDKAAWEVKWAEMKCQVAQLEEEARGRVRGEAQGGDGEPTGDPDRALKQEREEHRRLLAESHSTTLDLRWKLQHGEKRWSRERAELLERLDQERQEWDGSMRELHRKMERMQRELNTRRGEGIDVKDGSSAHRGVFSPQDSPSCSAPRSPRAPRSPCTSTPGPPPPKRSHSDSEAMLEEQGAAMRLKGPTENLFLDALSLDPLSGLEVPPPSRLESEKKFPCMKEALNEISEREGDPAYPEDEMREGGSLLRAKSVCSMSDFQRLMDSSPFLPGKTRHGDPGQDNITPPLSPDDLKYIEEFNNKGWDFPTSTSAPGAVREGELVVPEPFQPASWFLTTSATLTTSTLSSPEHCHKSPLRGNGAGAAGVGVEHYGVHLLHSPTRPGAAERTTAQDPEFLYAMGTKARGGGEAGVGASGSDEVFSSGRWPCILEGGGLRTSPSQSPICPTVGYASSLELQLSRNLSDDMKEVAISVRNAIRSPPGPVVRDTACQTNGFTTRGTQTTQTISVGLQTDLLRNLTSSPHRCLTPKGGGTPISSPSRSMRKVQYSPVVQSKFERPCCSPKYGSPKLQRKLSTSNKAELPNNSRAPTPTTPQKGNNESAWARSTTTRDSPVHTTINDGLSSLFNIIDHTPVVYDSMQKFNKSPSRSRPTPPSTTEPSPAHGALATDPRSVQECLRTARGRSPSPVQLIVETQGDKNTEVVSIRQDLSAPPGYTLAENTARILNKKLQEQNFREERRLQAGGQNAHSRDSGRQADSDRGQSGCMEIESTD</sequence>
<dbReference type="Proteomes" id="UP000265080">
    <property type="component" value="Chromosome 10"/>
</dbReference>
<feature type="region of interest" description="Disordered" evidence="6">
    <location>
        <begin position="665"/>
        <end position="750"/>
    </location>
</feature>
<feature type="compositionally biased region" description="Low complexity" evidence="6">
    <location>
        <begin position="1261"/>
        <end position="1280"/>
    </location>
</feature>
<keyword evidence="3 5" id="KW-0175">Coiled coil</keyword>
<protein>
    <submittedName>
        <fullName evidence="9">Microtubule crosslinking factor 1</fullName>
    </submittedName>
</protein>
<feature type="region of interest" description="Disordered" evidence="6">
    <location>
        <begin position="1641"/>
        <end position="1736"/>
    </location>
</feature>
<evidence type="ECO:0000313" key="9">
    <source>
        <dbReference type="Ensembl" id="ENSAPEP00000018628.1"/>
    </source>
</evidence>
<evidence type="ECO:0000256" key="6">
    <source>
        <dbReference type="SAM" id="MobiDB-lite"/>
    </source>
</evidence>
<evidence type="ECO:0000259" key="8">
    <source>
        <dbReference type="Pfam" id="PF14818"/>
    </source>
</evidence>
<keyword evidence="2" id="KW-0597">Phosphoprotein</keyword>
<feature type="compositionally biased region" description="Polar residues" evidence="6">
    <location>
        <begin position="54"/>
        <end position="64"/>
    </location>
</feature>
<feature type="compositionally biased region" description="Low complexity" evidence="6">
    <location>
        <begin position="195"/>
        <end position="209"/>
    </location>
</feature>
<feature type="region of interest" description="Disordered" evidence="6">
    <location>
        <begin position="593"/>
        <end position="617"/>
    </location>
</feature>
<organism evidence="9 10">
    <name type="scientific">Amphiprion percula</name>
    <name type="common">Orange clownfish</name>
    <name type="synonym">Lutjanus percula</name>
    <dbReference type="NCBI Taxonomy" id="161767"/>
    <lineage>
        <taxon>Eukaryota</taxon>
        <taxon>Metazoa</taxon>
        <taxon>Chordata</taxon>
        <taxon>Craniata</taxon>
        <taxon>Vertebrata</taxon>
        <taxon>Euteleostomi</taxon>
        <taxon>Actinopterygii</taxon>
        <taxon>Neopterygii</taxon>
        <taxon>Teleostei</taxon>
        <taxon>Neoteleostei</taxon>
        <taxon>Acanthomorphata</taxon>
        <taxon>Ovalentaria</taxon>
        <taxon>Pomacentridae</taxon>
        <taxon>Amphiprion</taxon>
    </lineage>
</organism>
<feature type="compositionally biased region" description="Basic and acidic residues" evidence="6">
    <location>
        <begin position="1868"/>
        <end position="1880"/>
    </location>
</feature>
<feature type="compositionally biased region" description="Polar residues" evidence="6">
    <location>
        <begin position="1693"/>
        <end position="1736"/>
    </location>
</feature>
<feature type="coiled-coil region" evidence="5">
    <location>
        <begin position="252"/>
        <end position="385"/>
    </location>
</feature>
<keyword evidence="4" id="KW-0472">Membrane</keyword>
<name>A0A3P8T2Z8_AMPPE</name>
<dbReference type="InterPro" id="IPR049885">
    <property type="entry name" value="MTCL1-3"/>
</dbReference>
<dbReference type="GO" id="GO:0005615">
    <property type="term" value="C:extracellular space"/>
    <property type="evidence" value="ECO:0007669"/>
    <property type="project" value="InterPro"/>
</dbReference>
<feature type="domain" description="SOGA coiled-coil" evidence="7">
    <location>
        <begin position="552"/>
        <end position="650"/>
    </location>
</feature>
<dbReference type="GeneTree" id="ENSGT00950000182982"/>
<feature type="coiled-coil region" evidence="5">
    <location>
        <begin position="1091"/>
        <end position="1143"/>
    </location>
</feature>
<feature type="coiled-coil region" evidence="5">
    <location>
        <begin position="553"/>
        <end position="587"/>
    </location>
</feature>
<reference evidence="9" key="3">
    <citation type="submission" date="2025-09" db="UniProtKB">
        <authorList>
            <consortium name="Ensembl"/>
        </authorList>
    </citation>
    <scope>IDENTIFICATION</scope>
</reference>
<feature type="region of interest" description="Disordered" evidence="6">
    <location>
        <begin position="1235"/>
        <end position="1295"/>
    </location>
</feature>
<feature type="region of interest" description="Disordered" evidence="6">
    <location>
        <begin position="401"/>
        <end position="421"/>
    </location>
</feature>
<accession>A0A3P8T2Z8</accession>
<feature type="compositionally biased region" description="Gly residues" evidence="6">
    <location>
        <begin position="606"/>
        <end position="617"/>
    </location>
</feature>
<comment type="subcellular location">
    <subcellularLocation>
        <location evidence="1">Membrane</location>
    </subcellularLocation>
</comment>
<feature type="compositionally biased region" description="Basic and acidic residues" evidence="6">
    <location>
        <begin position="669"/>
        <end position="684"/>
    </location>
</feature>
<evidence type="ECO:0000256" key="1">
    <source>
        <dbReference type="ARBA" id="ARBA00004370"/>
    </source>
</evidence>
<dbReference type="Pfam" id="PF11365">
    <property type="entry name" value="SOGA"/>
    <property type="match status" value="2"/>
</dbReference>
<feature type="compositionally biased region" description="Basic and acidic residues" evidence="6">
    <location>
        <begin position="740"/>
        <end position="750"/>
    </location>
</feature>
<dbReference type="PANTHER" id="PTHR15742:SF3">
    <property type="entry name" value="MICROTUBULE CROSS-LINKING FACTOR 1"/>
    <property type="match status" value="1"/>
</dbReference>
<feature type="compositionally biased region" description="Low complexity" evidence="6">
    <location>
        <begin position="84"/>
        <end position="101"/>
    </location>
</feature>
<feature type="compositionally biased region" description="Polar residues" evidence="6">
    <location>
        <begin position="147"/>
        <end position="156"/>
    </location>
</feature>
<feature type="region of interest" description="Disordered" evidence="6">
    <location>
        <begin position="887"/>
        <end position="909"/>
    </location>
</feature>
<dbReference type="GO" id="GO:0010506">
    <property type="term" value="P:regulation of autophagy"/>
    <property type="evidence" value="ECO:0007669"/>
    <property type="project" value="InterPro"/>
</dbReference>
<feature type="compositionally biased region" description="Basic and acidic residues" evidence="6">
    <location>
        <begin position="401"/>
        <end position="417"/>
    </location>
</feature>
<evidence type="ECO:0000313" key="10">
    <source>
        <dbReference type="Proteomes" id="UP000265080"/>
    </source>
</evidence>
<feature type="domain" description="SOGA coiled-coil" evidence="7">
    <location>
        <begin position="420"/>
        <end position="516"/>
    </location>
</feature>
<dbReference type="Pfam" id="PF14818">
    <property type="entry name" value="SOGA1-2-like_CC"/>
    <property type="match status" value="1"/>
</dbReference>
<feature type="compositionally biased region" description="Polar residues" evidence="6">
    <location>
        <begin position="210"/>
        <end position="221"/>
    </location>
</feature>
<feature type="coiled-coil region" evidence="5">
    <location>
        <begin position="435"/>
        <end position="462"/>
    </location>
</feature>
<dbReference type="InterPro" id="IPR027882">
    <property type="entry name" value="SOGA1/2-like_CC"/>
</dbReference>
<feature type="domain" description="SOGA 1/2-like coiled-coil" evidence="8">
    <location>
        <begin position="1186"/>
        <end position="1239"/>
    </location>
</feature>
<dbReference type="Ensembl" id="ENSAPET00000019141.1">
    <property type="protein sequence ID" value="ENSAPEP00000018628.1"/>
    <property type="gene ID" value="ENSAPEG00000013283.1"/>
</dbReference>
<feature type="region of interest" description="Disordered" evidence="6">
    <location>
        <begin position="1"/>
        <end position="250"/>
    </location>
</feature>
<evidence type="ECO:0000256" key="4">
    <source>
        <dbReference type="ARBA" id="ARBA00023136"/>
    </source>
</evidence>
<feature type="region of interest" description="Disordered" evidence="6">
    <location>
        <begin position="1853"/>
        <end position="1892"/>
    </location>
</feature>
<dbReference type="GO" id="GO:0016020">
    <property type="term" value="C:membrane"/>
    <property type="evidence" value="ECO:0007669"/>
    <property type="project" value="UniProtKB-SubCell"/>
</dbReference>
<feature type="compositionally biased region" description="Basic and acidic residues" evidence="6">
    <location>
        <begin position="12"/>
        <end position="22"/>
    </location>
</feature>
<keyword evidence="10" id="KW-1185">Reference proteome</keyword>
<feature type="region of interest" description="Disordered" evidence="6">
    <location>
        <begin position="1145"/>
        <end position="1165"/>
    </location>
</feature>
<feature type="region of interest" description="Disordered" evidence="6">
    <location>
        <begin position="1761"/>
        <end position="1791"/>
    </location>
</feature>
<evidence type="ECO:0000256" key="3">
    <source>
        <dbReference type="ARBA" id="ARBA00023054"/>
    </source>
</evidence>
<evidence type="ECO:0000256" key="2">
    <source>
        <dbReference type="ARBA" id="ARBA00022553"/>
    </source>
</evidence>